<dbReference type="PANTHER" id="PTHR34047">
    <property type="entry name" value="NUCLEAR INTRON MATURASE 1, MITOCHONDRIAL-RELATED"/>
    <property type="match status" value="1"/>
</dbReference>
<dbReference type="Pfam" id="PF21368">
    <property type="entry name" value="AI2M-like_HNH"/>
    <property type="match status" value="1"/>
</dbReference>
<gene>
    <name evidence="3" type="primary">ltrA</name>
    <name evidence="3" type="ORF">QWZ14_24010</name>
</gene>
<dbReference type="InterPro" id="IPR051083">
    <property type="entry name" value="GrpII_Intron_Splice-Mob/Def"/>
</dbReference>
<reference evidence="4" key="1">
    <citation type="journal article" date="2019" name="Int. J. Syst. Evol. Microbiol.">
        <title>The Global Catalogue of Microorganisms (GCM) 10K type strain sequencing project: providing services to taxonomists for standard genome sequencing and annotation.</title>
        <authorList>
            <consortium name="The Broad Institute Genomics Platform"/>
            <consortium name="The Broad Institute Genome Sequencing Center for Infectious Disease"/>
            <person name="Wu L."/>
            <person name="Ma J."/>
        </authorList>
    </citation>
    <scope>NUCLEOTIDE SEQUENCE [LARGE SCALE GENOMIC DNA]</scope>
    <source>
        <strain evidence="4">CECT 7131</strain>
    </source>
</reference>
<evidence type="ECO:0000313" key="4">
    <source>
        <dbReference type="Proteomes" id="UP001529369"/>
    </source>
</evidence>
<dbReference type="CDD" id="cd01651">
    <property type="entry name" value="RT_G2_intron"/>
    <property type="match status" value="1"/>
</dbReference>
<feature type="domain" description="Reverse transcriptase" evidence="2">
    <location>
        <begin position="72"/>
        <end position="369"/>
    </location>
</feature>
<dbReference type="NCBIfam" id="TIGR04416">
    <property type="entry name" value="group_II_RT_mat"/>
    <property type="match status" value="1"/>
</dbReference>
<comment type="similarity">
    <text evidence="1">Belongs to the bacterial reverse transcriptase family.</text>
</comment>
<dbReference type="EMBL" id="JAUFPN010000194">
    <property type="protein sequence ID" value="MDN3567456.1"/>
    <property type="molecule type" value="Genomic_DNA"/>
</dbReference>
<evidence type="ECO:0000313" key="3">
    <source>
        <dbReference type="EMBL" id="MDN3567456.1"/>
    </source>
</evidence>
<keyword evidence="3" id="KW-0808">Transferase</keyword>
<dbReference type="RefSeq" id="WP_290319493.1">
    <property type="nucleotide sequence ID" value="NZ_JAUFPN010000194.1"/>
</dbReference>
<protein>
    <submittedName>
        <fullName evidence="3">Group II intron reverse transcriptase/maturase</fullName>
        <ecNumber evidence="3">2.7.7.49</ecNumber>
    </submittedName>
</protein>
<accession>A0ABT8ACI3</accession>
<dbReference type="InterPro" id="IPR024937">
    <property type="entry name" value="Domain_X"/>
</dbReference>
<dbReference type="PANTHER" id="PTHR34047:SF8">
    <property type="entry name" value="PROTEIN YKFC"/>
    <property type="match status" value="1"/>
</dbReference>
<dbReference type="SUPFAM" id="SSF56672">
    <property type="entry name" value="DNA/RNA polymerases"/>
    <property type="match status" value="1"/>
</dbReference>
<dbReference type="Pfam" id="PF00078">
    <property type="entry name" value="RVT_1"/>
    <property type="match status" value="1"/>
</dbReference>
<dbReference type="InterPro" id="IPR043502">
    <property type="entry name" value="DNA/RNA_pol_sf"/>
</dbReference>
<dbReference type="EC" id="2.7.7.49" evidence="3"/>
<dbReference type="InterPro" id="IPR030931">
    <property type="entry name" value="Group_II_RT_mat"/>
</dbReference>
<dbReference type="PROSITE" id="PS50878">
    <property type="entry name" value="RT_POL"/>
    <property type="match status" value="1"/>
</dbReference>
<dbReference type="InterPro" id="IPR000477">
    <property type="entry name" value="RT_dom"/>
</dbReference>
<keyword evidence="3" id="KW-0548">Nucleotidyltransferase</keyword>
<name>A0ABT8ACI3_9PROT</name>
<dbReference type="InterPro" id="IPR049030">
    <property type="entry name" value="AI2M-like_HNH"/>
</dbReference>
<sequence length="612" mass="69787">MLMLPDTVQKRMDKIPALVLAGKRVNGLHRLLVSPALWRNAVERVRKNKGSSTPGIDNETFDGLTTATVSGWVDKLVERRYTAQPVKRVYIPKPNGKERPLGIPTISDRVLQDVQRVILEQIYEPVFSDRSHGFRPGRSCHTALEQLRYWAGTKWFVEVDIKGYFDNIDHDVLLELMRKRVDDEDFLKIIRKQLKAGVMEKRTLTPTYSGTPQGGIVSPILANVYLHELDMHMEALMAGFNRGKVRRATPLAKNLSELARHRRRKIDALGDDEASTVRKKQLLTEIEELIARRNAVPASDPHDPTFRRMQYMRYADDFLIGMVGTREEALATLENVRRFLKDTLHLDVAEDKTRVVPASEGVMFLGYTIKTKTGSRETKRVSGNATYKIRSPSDRITLSAPDSKLRAFCQRHRYGDYDTAIGKARPELLHSSDFEIAVIFNAELRGLANYYRLDKHVKRHLSKLHWVWQQSFARTLANKHQSTALQQLARFKVRPGVYIVTHSQGEGKDPLRVQLWNLFSGLRYVGRPATNRSVDEFPTERNFAYVRTDITTRLAAKQCESCGEAGEVEVHHVRKMADMAKAPFFKGLMASRTRKSAALCPTCHRKLHAGLL</sequence>
<proteinExistence type="inferred from homology"/>
<evidence type="ECO:0000259" key="2">
    <source>
        <dbReference type="PROSITE" id="PS50878"/>
    </source>
</evidence>
<evidence type="ECO:0000256" key="1">
    <source>
        <dbReference type="ARBA" id="ARBA00034120"/>
    </source>
</evidence>
<keyword evidence="3" id="KW-0695">RNA-directed DNA polymerase</keyword>
<organism evidence="3 4">
    <name type="scientific">Paeniroseomonas aquatica</name>
    <dbReference type="NCBI Taxonomy" id="373043"/>
    <lineage>
        <taxon>Bacteria</taxon>
        <taxon>Pseudomonadati</taxon>
        <taxon>Pseudomonadota</taxon>
        <taxon>Alphaproteobacteria</taxon>
        <taxon>Acetobacterales</taxon>
        <taxon>Acetobacteraceae</taxon>
        <taxon>Paeniroseomonas</taxon>
    </lineage>
</organism>
<comment type="caution">
    <text evidence="3">The sequence shown here is derived from an EMBL/GenBank/DDBJ whole genome shotgun (WGS) entry which is preliminary data.</text>
</comment>
<dbReference type="GO" id="GO:0003964">
    <property type="term" value="F:RNA-directed DNA polymerase activity"/>
    <property type="evidence" value="ECO:0007669"/>
    <property type="project" value="UniProtKB-KW"/>
</dbReference>
<keyword evidence="4" id="KW-1185">Reference proteome</keyword>
<dbReference type="Proteomes" id="UP001529369">
    <property type="component" value="Unassembled WGS sequence"/>
</dbReference>
<dbReference type="Pfam" id="PF01348">
    <property type="entry name" value="Intron_maturas2"/>
    <property type="match status" value="1"/>
</dbReference>